<dbReference type="Proteomes" id="UP001430356">
    <property type="component" value="Unassembled WGS sequence"/>
</dbReference>
<keyword evidence="3" id="KW-1185">Reference proteome</keyword>
<comment type="caution">
    <text evidence="2">The sequence shown here is derived from an EMBL/GenBank/DDBJ whole genome shotgun (WGS) entry which is preliminary data.</text>
</comment>
<organism evidence="2 3">
    <name type="scientific">Novymonas esmeraldas</name>
    <dbReference type="NCBI Taxonomy" id="1808958"/>
    <lineage>
        <taxon>Eukaryota</taxon>
        <taxon>Discoba</taxon>
        <taxon>Euglenozoa</taxon>
        <taxon>Kinetoplastea</taxon>
        <taxon>Metakinetoplastina</taxon>
        <taxon>Trypanosomatida</taxon>
        <taxon>Trypanosomatidae</taxon>
        <taxon>Novymonas</taxon>
    </lineage>
</organism>
<dbReference type="PANTHER" id="PTHR35614">
    <property type="match status" value="1"/>
</dbReference>
<name>A0AAW0ERV7_9TRYP</name>
<dbReference type="AlphaFoldDB" id="A0AAW0ERV7"/>
<evidence type="ECO:0000313" key="3">
    <source>
        <dbReference type="Proteomes" id="UP001430356"/>
    </source>
</evidence>
<gene>
    <name evidence="2" type="ORF">NESM_000637200</name>
</gene>
<protein>
    <submittedName>
        <fullName evidence="2">Uncharacterized protein</fullName>
    </submittedName>
</protein>
<evidence type="ECO:0000256" key="1">
    <source>
        <dbReference type="SAM" id="MobiDB-lite"/>
    </source>
</evidence>
<dbReference type="PANTHER" id="PTHR35614:SF5">
    <property type="entry name" value="SPRY DOMAIN-CONTAINING PROTEIN"/>
    <property type="match status" value="1"/>
</dbReference>
<feature type="compositionally biased region" description="Basic and acidic residues" evidence="1">
    <location>
        <begin position="502"/>
        <end position="519"/>
    </location>
</feature>
<dbReference type="EMBL" id="JAECZO010000090">
    <property type="protein sequence ID" value="KAK7196945.1"/>
    <property type="molecule type" value="Genomic_DNA"/>
</dbReference>
<accession>A0AAW0ERV7</accession>
<sequence>MGTAPSAEMVRDAPFRAPQGGVRQVAIIPIVEQYFPTPDCALFRQLYEAYTDPSVRYYMRTDFEGSAGDLSRIPPIENTREEMHRLLLRHTAYGMFPSNAAVREAYEVGDFYRIRPVLCAVVFLYEGASYVPEGSVQMPSPSRSGPPAYVKVIGIIGDTRTLVRRADDPLIPFRPDDVLKIRTLIMKSAGDHNMSRVVLLAAYVYYYQCCSVIGLPNVPTLASCFTCFKTNIPFLCFLREMRDRTACVLTGPRGSKFYIDEYCLHGSVTREFVAKMMPAFACYYIAFLTAKSEQRLQKQQAHQQHLFANGAAKDRAGLAGCGVMHRTESHIGTVYTDTFNTPTMVAMRTAALESVMNDVGNVAPKITYIVKGYITRAATSLSTWSHAANEVYVACVDSTLTVVDRAAVEAEDGPTRTPALVHDADEADAAPKSPSTAAAAPVVVETLQVRRGDILSFYVPPTPTAAHVFTEGDDEDVHNRSGTLDLDALQFRATDTSSAASEHGEGKEGEEGEGPRRASADLAGAVSKGGSEDPNASTVTDSSAAAAAAHFIPQKGSWRVDDNIYVENVLLSLVRDECKLAREATEQDPGWVYDDDNKCLVHDGSFYVWHFRRGHEDFYYGTVPKFANPNRHASRSTNGGAGAEPGKTGGSVGGSGAGAAKDATTNQSGAHGGKGGAVPAHPPNTPAHSGKTPPLPPQALPPARQHLFAQAIPPHAGYLPPGFAGASGDMQQAYHSSLAATGLPPPPPAYSGPGVPQLTGPGAAAHGYPKNMPYAMMAPPEGTGAAPVMYTFLPPQHPGSAQVRMPEQQQLQLAPPQFQSYASPVMYSHGVPPPPSPPHQQQPQVWPMMTSAPNAHYSSAAPQSQSLVPYVMNAHGQLVPLGSMMGGVAGTAMPPPQPVSYPPPIAATAVATGGAEAYPRYVMMNGQLCVLQSTPSAYTAAPSTPPQMYQAYPQIMEFRQ</sequence>
<proteinExistence type="predicted"/>
<feature type="region of interest" description="Disordered" evidence="1">
    <location>
        <begin position="630"/>
        <end position="699"/>
    </location>
</feature>
<evidence type="ECO:0000313" key="2">
    <source>
        <dbReference type="EMBL" id="KAK7196945.1"/>
    </source>
</evidence>
<feature type="compositionally biased region" description="Gly residues" evidence="1">
    <location>
        <begin position="639"/>
        <end position="657"/>
    </location>
</feature>
<feature type="region of interest" description="Disordered" evidence="1">
    <location>
        <begin position="472"/>
        <end position="541"/>
    </location>
</feature>
<reference evidence="2 3" key="1">
    <citation type="journal article" date="2021" name="MBio">
        <title>A New Model Trypanosomatid, Novymonas esmeraldas: Genomic Perception of Its 'Candidatus Pandoraea novymonadis' Endosymbiont.</title>
        <authorList>
            <person name="Zakharova A."/>
            <person name="Saura A."/>
            <person name="Butenko A."/>
            <person name="Podesvova L."/>
            <person name="Warmusova S."/>
            <person name="Kostygov A.Y."/>
            <person name="Nenarokova A."/>
            <person name="Lukes J."/>
            <person name="Opperdoes F.R."/>
            <person name="Yurchenko V."/>
        </authorList>
    </citation>
    <scope>NUCLEOTIDE SEQUENCE [LARGE SCALE GENOMIC DNA]</scope>
    <source>
        <strain evidence="2 3">E262AT.01</strain>
    </source>
</reference>